<dbReference type="Proteomes" id="UP000533641">
    <property type="component" value="Unassembled WGS sequence"/>
</dbReference>
<organism evidence="1 2">
    <name type="scientific">Rhizobium mongolense</name>
    <dbReference type="NCBI Taxonomy" id="57676"/>
    <lineage>
        <taxon>Bacteria</taxon>
        <taxon>Pseudomonadati</taxon>
        <taxon>Pseudomonadota</taxon>
        <taxon>Alphaproteobacteria</taxon>
        <taxon>Hyphomicrobiales</taxon>
        <taxon>Rhizobiaceae</taxon>
        <taxon>Rhizobium/Agrobacterium group</taxon>
        <taxon>Rhizobium</taxon>
    </lineage>
</organism>
<dbReference type="EMBL" id="JACIGM010000030">
    <property type="protein sequence ID" value="MBB4279537.1"/>
    <property type="molecule type" value="Genomic_DNA"/>
</dbReference>
<evidence type="ECO:0000313" key="1">
    <source>
        <dbReference type="EMBL" id="MBB4279537.1"/>
    </source>
</evidence>
<dbReference type="AlphaFoldDB" id="A0A7W6RVQ7"/>
<accession>A0A7W6RVQ7</accession>
<sequence length="29" mass="3037">MIGLAQIQVRPDAYALTLLSATQSNSGFA</sequence>
<evidence type="ECO:0000313" key="2">
    <source>
        <dbReference type="Proteomes" id="UP000533641"/>
    </source>
</evidence>
<protein>
    <submittedName>
        <fullName evidence="1">Uncharacterized protein</fullName>
    </submittedName>
</protein>
<name>A0A7W6RVQ7_9HYPH</name>
<comment type="caution">
    <text evidence="1">The sequence shown here is derived from an EMBL/GenBank/DDBJ whole genome shotgun (WGS) entry which is preliminary data.</text>
</comment>
<reference evidence="1 2" key="1">
    <citation type="submission" date="2020-08" db="EMBL/GenBank/DDBJ databases">
        <title>Genomic Encyclopedia of Type Strains, Phase IV (KMG-V): Genome sequencing to study the core and pangenomes of soil and plant-associated prokaryotes.</title>
        <authorList>
            <person name="Whitman W."/>
        </authorList>
    </citation>
    <scope>NUCLEOTIDE SEQUENCE [LARGE SCALE GENOMIC DNA]</scope>
    <source>
        <strain evidence="1 2">SEMIA 402</strain>
    </source>
</reference>
<proteinExistence type="predicted"/>
<gene>
    <name evidence="1" type="ORF">GGE12_007354</name>
</gene>